<feature type="region of interest" description="Disordered" evidence="1">
    <location>
        <begin position="1"/>
        <end position="44"/>
    </location>
</feature>
<dbReference type="EMBL" id="SWLB01000005">
    <property type="protein sequence ID" value="KAF3338611.1"/>
    <property type="molecule type" value="Genomic_DNA"/>
</dbReference>
<evidence type="ECO:0000256" key="1">
    <source>
        <dbReference type="SAM" id="MobiDB-lite"/>
    </source>
</evidence>
<dbReference type="Proteomes" id="UP000623129">
    <property type="component" value="Unassembled WGS sequence"/>
</dbReference>
<sequence length="72" mass="8176">MRWQSKPSSSHHLFDSKPLLRTSSSPQQPPSHHHHHHHSLLLDPNLSTIAASQSRQSLNLARHSSIPSFNFL</sequence>
<reference evidence="2" key="1">
    <citation type="submission" date="2020-01" db="EMBL/GenBank/DDBJ databases">
        <title>Genome sequence of Kobresia littledalei, the first chromosome-level genome in the family Cyperaceae.</title>
        <authorList>
            <person name="Qu G."/>
        </authorList>
    </citation>
    <scope>NUCLEOTIDE SEQUENCE</scope>
    <source>
        <strain evidence="2">C.B.Clarke</strain>
        <tissue evidence="2">Leaf</tissue>
    </source>
</reference>
<evidence type="ECO:0000313" key="2">
    <source>
        <dbReference type="EMBL" id="KAF3338611.1"/>
    </source>
</evidence>
<evidence type="ECO:0000313" key="3">
    <source>
        <dbReference type="Proteomes" id="UP000623129"/>
    </source>
</evidence>
<accession>A0A833RGB6</accession>
<gene>
    <name evidence="2" type="ORF">FCM35_KLT17448</name>
</gene>
<name>A0A833RGB6_9POAL</name>
<proteinExistence type="predicted"/>
<organism evidence="2 3">
    <name type="scientific">Carex littledalei</name>
    <dbReference type="NCBI Taxonomy" id="544730"/>
    <lineage>
        <taxon>Eukaryota</taxon>
        <taxon>Viridiplantae</taxon>
        <taxon>Streptophyta</taxon>
        <taxon>Embryophyta</taxon>
        <taxon>Tracheophyta</taxon>
        <taxon>Spermatophyta</taxon>
        <taxon>Magnoliopsida</taxon>
        <taxon>Liliopsida</taxon>
        <taxon>Poales</taxon>
        <taxon>Cyperaceae</taxon>
        <taxon>Cyperoideae</taxon>
        <taxon>Cariceae</taxon>
        <taxon>Carex</taxon>
        <taxon>Carex subgen. Euthyceras</taxon>
    </lineage>
</organism>
<feature type="compositionally biased region" description="Polar residues" evidence="1">
    <location>
        <begin position="1"/>
        <end position="11"/>
    </location>
</feature>
<comment type="caution">
    <text evidence="2">The sequence shown here is derived from an EMBL/GenBank/DDBJ whole genome shotgun (WGS) entry which is preliminary data.</text>
</comment>
<dbReference type="AlphaFoldDB" id="A0A833RGB6"/>
<protein>
    <submittedName>
        <fullName evidence="2">Uncharacterized protein</fullName>
    </submittedName>
</protein>
<keyword evidence="3" id="KW-1185">Reference proteome</keyword>